<evidence type="ECO:0000313" key="1">
    <source>
        <dbReference type="EMBL" id="HAG5541086.1"/>
    </source>
</evidence>
<accession>A0A765JBZ0</accession>
<dbReference type="EMBL" id="DAAYSE010000038">
    <property type="protein sequence ID" value="HAG5541086.1"/>
    <property type="molecule type" value="Genomic_DNA"/>
</dbReference>
<organism evidence="1">
    <name type="scientific">Salmonella enterica</name>
    <name type="common">Salmonella choleraesuis</name>
    <dbReference type="NCBI Taxonomy" id="28901"/>
    <lineage>
        <taxon>Bacteria</taxon>
        <taxon>Pseudomonadati</taxon>
        <taxon>Pseudomonadota</taxon>
        <taxon>Gammaproteobacteria</taxon>
        <taxon>Enterobacterales</taxon>
        <taxon>Enterobacteriaceae</taxon>
        <taxon>Salmonella</taxon>
    </lineage>
</organism>
<dbReference type="AlphaFoldDB" id="A0A765JBZ0"/>
<name>A0A765JBZ0_SALER</name>
<protein>
    <submittedName>
        <fullName evidence="1">Recombinase RecA</fullName>
    </submittedName>
</protein>
<reference evidence="1" key="1">
    <citation type="journal article" date="2018" name="Genome Biol.">
        <title>SKESA: strategic k-mer extension for scrupulous assemblies.</title>
        <authorList>
            <person name="Souvorov A."/>
            <person name="Agarwala R."/>
            <person name="Lipman D.J."/>
        </authorList>
    </citation>
    <scope>NUCLEOTIDE SEQUENCE</scope>
    <source>
        <strain evidence="1">MA.1102R13883</strain>
    </source>
</reference>
<comment type="caution">
    <text evidence="1">The sequence shown here is derived from an EMBL/GenBank/DDBJ whole genome shotgun (WGS) entry which is preliminary data.</text>
</comment>
<gene>
    <name evidence="1" type="ORF">G8Q02_004946</name>
</gene>
<feature type="non-terminal residue" evidence="1">
    <location>
        <position position="23"/>
    </location>
</feature>
<reference evidence="1" key="2">
    <citation type="submission" date="2020-02" db="EMBL/GenBank/DDBJ databases">
        <authorList>
            <consortium name="NCBI Pathogen Detection Project"/>
        </authorList>
    </citation>
    <scope>NUCLEOTIDE SEQUENCE</scope>
    <source>
        <strain evidence="1">MA.1102R13883</strain>
    </source>
</reference>
<sequence>MAKNYVEDGKTIEIVATTSLKSG</sequence>
<proteinExistence type="predicted"/>